<name>A0ABS8KDY6_9BURK</name>
<protein>
    <submittedName>
        <fullName evidence="1">Uncharacterized protein</fullName>
    </submittedName>
</protein>
<gene>
    <name evidence="1" type="ORF">LJ655_13915</name>
</gene>
<evidence type="ECO:0000313" key="1">
    <source>
        <dbReference type="EMBL" id="MCC8402969.1"/>
    </source>
</evidence>
<keyword evidence="2" id="KW-1185">Reference proteome</keyword>
<organism evidence="1 2">
    <name type="scientific">Paraburkholderia translucens</name>
    <dbReference type="NCBI Taxonomy" id="2886945"/>
    <lineage>
        <taxon>Bacteria</taxon>
        <taxon>Pseudomonadati</taxon>
        <taxon>Pseudomonadota</taxon>
        <taxon>Betaproteobacteria</taxon>
        <taxon>Burkholderiales</taxon>
        <taxon>Burkholderiaceae</taxon>
        <taxon>Paraburkholderia</taxon>
    </lineage>
</organism>
<comment type="caution">
    <text evidence="1">The sequence shown here is derived from an EMBL/GenBank/DDBJ whole genome shotgun (WGS) entry which is preliminary data.</text>
</comment>
<accession>A0ABS8KDY6</accession>
<evidence type="ECO:0000313" key="2">
    <source>
        <dbReference type="Proteomes" id="UP001430614"/>
    </source>
</evidence>
<sequence>MRKDAKLARDWFLGGSGIADAQRFPAFSGGAVRKDAIDELRRKNADDIEIRLADQNLLPRFVDLSSHRVTR</sequence>
<dbReference type="Proteomes" id="UP001430614">
    <property type="component" value="Unassembled WGS sequence"/>
</dbReference>
<proteinExistence type="predicted"/>
<reference evidence="1 2" key="1">
    <citation type="submission" date="2021-11" db="EMBL/GenBank/DDBJ databases">
        <authorList>
            <person name="Oh E.-T."/>
            <person name="Kim S.-B."/>
        </authorList>
    </citation>
    <scope>NUCLEOTIDE SEQUENCE [LARGE SCALE GENOMIC DNA]</scope>
    <source>
        <strain evidence="1 2">MMS20-SJTN17</strain>
    </source>
</reference>
<dbReference type="EMBL" id="JAJITC010000006">
    <property type="protein sequence ID" value="MCC8402969.1"/>
    <property type="molecule type" value="Genomic_DNA"/>
</dbReference>
<dbReference type="RefSeq" id="WP_230561816.1">
    <property type="nucleotide sequence ID" value="NZ_JAJITC010000006.1"/>
</dbReference>